<keyword evidence="8" id="KW-0315">Glutamine amidotransferase</keyword>
<keyword evidence="9 17" id="KW-0560">Oxidoreductase</keyword>
<evidence type="ECO:0000256" key="7">
    <source>
        <dbReference type="ARBA" id="ARBA00022723"/>
    </source>
</evidence>
<gene>
    <name evidence="17" type="ORF">BLIN9172_00258</name>
</gene>
<keyword evidence="7" id="KW-0479">Metal-binding</keyword>
<evidence type="ECO:0000256" key="12">
    <source>
        <dbReference type="ARBA" id="ARBA00023164"/>
    </source>
</evidence>
<dbReference type="InterPro" id="IPR036485">
    <property type="entry name" value="Glu_synth_asu_C_sf"/>
</dbReference>
<keyword evidence="11" id="KW-0411">Iron-sulfur</keyword>
<dbReference type="GO" id="GO:0006537">
    <property type="term" value="P:glutamate biosynthetic process"/>
    <property type="evidence" value="ECO:0007669"/>
    <property type="project" value="UniProtKB-KW"/>
</dbReference>
<feature type="domain" description="Glutamine amidotransferase type-2" evidence="16">
    <location>
        <begin position="30"/>
        <end position="451"/>
    </location>
</feature>
<keyword evidence="10" id="KW-0408">Iron</keyword>
<evidence type="ECO:0000259" key="16">
    <source>
        <dbReference type="PROSITE" id="PS51278"/>
    </source>
</evidence>
<comment type="pathway">
    <text evidence="14">Amino-acid biosynthesis.</text>
</comment>
<dbReference type="GO" id="GO:0016040">
    <property type="term" value="F:glutamate synthase (NADH) activity"/>
    <property type="evidence" value="ECO:0007669"/>
    <property type="project" value="UniProtKB-EC"/>
</dbReference>
<dbReference type="NCBIfam" id="NF008730">
    <property type="entry name" value="PRK11750.1"/>
    <property type="match status" value="1"/>
</dbReference>
<dbReference type="InterPro" id="IPR006982">
    <property type="entry name" value="Glu_synth_centr_N"/>
</dbReference>
<dbReference type="Gene3D" id="3.60.20.10">
    <property type="entry name" value="Glutamine Phosphoribosylpyrophosphate, subunit 1, domain 1"/>
    <property type="match status" value="1"/>
</dbReference>
<evidence type="ECO:0000256" key="6">
    <source>
        <dbReference type="ARBA" id="ARBA00022643"/>
    </source>
</evidence>
<dbReference type="GO" id="GO:0019676">
    <property type="term" value="P:ammonia assimilation cycle"/>
    <property type="evidence" value="ECO:0007669"/>
    <property type="project" value="TreeGrafter"/>
</dbReference>
<keyword evidence="4" id="KW-0028">Amino-acid biosynthesis</keyword>
<dbReference type="Pfam" id="PF00310">
    <property type="entry name" value="GATase_2"/>
    <property type="match status" value="2"/>
</dbReference>
<dbReference type="EMBL" id="FXYY01000001">
    <property type="protein sequence ID" value="SMX63512.1"/>
    <property type="molecule type" value="Genomic_DNA"/>
</dbReference>
<evidence type="ECO:0000256" key="11">
    <source>
        <dbReference type="ARBA" id="ARBA00023014"/>
    </source>
</evidence>
<evidence type="ECO:0000256" key="4">
    <source>
        <dbReference type="ARBA" id="ARBA00022605"/>
    </source>
</evidence>
<dbReference type="InterPro" id="IPR002932">
    <property type="entry name" value="Glu_synthdom"/>
</dbReference>
<dbReference type="PANTHER" id="PTHR11938">
    <property type="entry name" value="FAD NADPH DEHYDROGENASE/OXIDOREDUCTASE"/>
    <property type="match status" value="1"/>
</dbReference>
<evidence type="ECO:0000256" key="1">
    <source>
        <dbReference type="ARBA" id="ARBA00001917"/>
    </source>
</evidence>
<dbReference type="EC" id="1.4.1.14" evidence="17"/>
<comment type="cofactor">
    <cofactor evidence="1">
        <name>FMN</name>
        <dbReference type="ChEBI" id="CHEBI:58210"/>
    </cofactor>
</comment>
<dbReference type="RefSeq" id="WP_101553495.1">
    <property type="nucleotide sequence ID" value="NZ_FXYY01000001.1"/>
</dbReference>
<dbReference type="Pfam" id="PF01645">
    <property type="entry name" value="Glu_synthase"/>
    <property type="match status" value="1"/>
</dbReference>
<accession>A0A2H1HKQ3</accession>
<dbReference type="InterPro" id="IPR013785">
    <property type="entry name" value="Aldolase_TIM"/>
</dbReference>
<evidence type="ECO:0000256" key="2">
    <source>
        <dbReference type="ARBA" id="ARBA00001927"/>
    </source>
</evidence>
<dbReference type="PROSITE" id="PS51278">
    <property type="entry name" value="GATASE_TYPE_2"/>
    <property type="match status" value="1"/>
</dbReference>
<keyword evidence="12" id="KW-0314">Glutamate biosynthesis</keyword>
<dbReference type="FunFam" id="3.20.20.70:FF:000053">
    <property type="entry name" value="Glutamate synthase large subunit"/>
    <property type="match status" value="1"/>
</dbReference>
<dbReference type="InterPro" id="IPR017932">
    <property type="entry name" value="GATase_2_dom"/>
</dbReference>
<evidence type="ECO:0000256" key="8">
    <source>
        <dbReference type="ARBA" id="ARBA00022962"/>
    </source>
</evidence>
<evidence type="ECO:0000256" key="15">
    <source>
        <dbReference type="SAM" id="MobiDB-lite"/>
    </source>
</evidence>
<dbReference type="Pfam" id="PF04898">
    <property type="entry name" value="Glu_syn_central"/>
    <property type="match status" value="1"/>
</dbReference>
<dbReference type="GO" id="GO:0051538">
    <property type="term" value="F:3 iron, 4 sulfur cluster binding"/>
    <property type="evidence" value="ECO:0007669"/>
    <property type="project" value="UniProtKB-KW"/>
</dbReference>
<dbReference type="PANTHER" id="PTHR11938:SF133">
    <property type="entry name" value="GLUTAMATE SYNTHASE (NADH)"/>
    <property type="match status" value="1"/>
</dbReference>
<evidence type="ECO:0000256" key="10">
    <source>
        <dbReference type="ARBA" id="ARBA00023004"/>
    </source>
</evidence>
<dbReference type="CDD" id="cd00713">
    <property type="entry name" value="GltS"/>
    <property type="match status" value="1"/>
</dbReference>
<dbReference type="GO" id="GO:0046872">
    <property type="term" value="F:metal ion binding"/>
    <property type="evidence" value="ECO:0007669"/>
    <property type="project" value="UniProtKB-KW"/>
</dbReference>
<dbReference type="GO" id="GO:0004355">
    <property type="term" value="F:glutamate synthase (NADPH) activity"/>
    <property type="evidence" value="ECO:0007669"/>
    <property type="project" value="UniProtKB-EC"/>
</dbReference>
<evidence type="ECO:0000256" key="5">
    <source>
        <dbReference type="ARBA" id="ARBA00022630"/>
    </source>
</evidence>
<dbReference type="EC" id="1.4.1.13" evidence="17"/>
<dbReference type="SUPFAM" id="SSF56235">
    <property type="entry name" value="N-terminal nucleophile aminohydrolases (Ntn hydrolases)"/>
    <property type="match status" value="1"/>
</dbReference>
<comment type="similarity">
    <text evidence="3">Belongs to the glutamate synthase family.</text>
</comment>
<dbReference type="FunFam" id="3.20.20.70:FF:000031">
    <property type="entry name" value="Glutamate synthase 1 [NADH]"/>
    <property type="match status" value="1"/>
</dbReference>
<dbReference type="Gene3D" id="3.20.20.70">
    <property type="entry name" value="Aldolase class I"/>
    <property type="match status" value="2"/>
</dbReference>
<organism evidence="17 18">
    <name type="scientific">Brevibacterium linens ATCC 9172</name>
    <dbReference type="NCBI Taxonomy" id="1255617"/>
    <lineage>
        <taxon>Bacteria</taxon>
        <taxon>Bacillati</taxon>
        <taxon>Actinomycetota</taxon>
        <taxon>Actinomycetes</taxon>
        <taxon>Micrococcales</taxon>
        <taxon>Brevibacteriaceae</taxon>
        <taxon>Brevibacterium</taxon>
    </lineage>
</organism>
<evidence type="ECO:0000313" key="17">
    <source>
        <dbReference type="EMBL" id="SMX63512.1"/>
    </source>
</evidence>
<dbReference type="Proteomes" id="UP000234641">
    <property type="component" value="Unassembled WGS sequence"/>
</dbReference>
<dbReference type="InterPro" id="IPR002489">
    <property type="entry name" value="Glu_synth_asu_C"/>
</dbReference>
<evidence type="ECO:0000256" key="9">
    <source>
        <dbReference type="ARBA" id="ARBA00023002"/>
    </source>
</evidence>
<evidence type="ECO:0000256" key="13">
    <source>
        <dbReference type="ARBA" id="ARBA00023291"/>
    </source>
</evidence>
<feature type="compositionally biased region" description="Basic and acidic residues" evidence="15">
    <location>
        <begin position="818"/>
        <end position="831"/>
    </location>
</feature>
<evidence type="ECO:0000256" key="14">
    <source>
        <dbReference type="ARBA" id="ARBA00029440"/>
    </source>
</evidence>
<dbReference type="InterPro" id="IPR050711">
    <property type="entry name" value="ET-N_metabolism_enzyme"/>
</dbReference>
<dbReference type="CDD" id="cd02808">
    <property type="entry name" value="GltS_FMN"/>
    <property type="match status" value="1"/>
</dbReference>
<feature type="region of interest" description="Disordered" evidence="15">
    <location>
        <begin position="818"/>
        <end position="838"/>
    </location>
</feature>
<dbReference type="SUPFAM" id="SSF69336">
    <property type="entry name" value="Alpha subunit of glutamate synthase, C-terminal domain"/>
    <property type="match status" value="1"/>
</dbReference>
<keyword evidence="6" id="KW-0288">FMN</keyword>
<protein>
    <submittedName>
        <fullName evidence="17">Glutamate synthase (NADPH/NADH) large chain</fullName>
        <ecNumber evidence="17">1.4.1.13</ecNumber>
        <ecNumber evidence="17">1.4.1.14</ecNumber>
    </submittedName>
</protein>
<reference evidence="17 18" key="1">
    <citation type="submission" date="2017-03" db="EMBL/GenBank/DDBJ databases">
        <authorList>
            <person name="Afonso C.L."/>
            <person name="Miller P.J."/>
            <person name="Scott M.A."/>
            <person name="Spackman E."/>
            <person name="Goraichik I."/>
            <person name="Dimitrov K.M."/>
            <person name="Suarez D.L."/>
            <person name="Swayne D.E."/>
        </authorList>
    </citation>
    <scope>NUCLEOTIDE SEQUENCE [LARGE SCALE GENOMIC DNA]</scope>
    <source>
        <strain evidence="17 18">ATCC 9172</strain>
    </source>
</reference>
<evidence type="ECO:0000256" key="3">
    <source>
        <dbReference type="ARBA" id="ARBA00009716"/>
    </source>
</evidence>
<proteinExistence type="inferred from homology"/>
<dbReference type="SUPFAM" id="SSF51395">
    <property type="entry name" value="FMN-linked oxidoreductases"/>
    <property type="match status" value="1"/>
</dbReference>
<keyword evidence="13" id="KW-0003">3Fe-4S</keyword>
<name>A0A2H1HKQ3_BRELN</name>
<dbReference type="Pfam" id="PF01493">
    <property type="entry name" value="GXGXG"/>
    <property type="match status" value="1"/>
</dbReference>
<evidence type="ECO:0000313" key="18">
    <source>
        <dbReference type="Proteomes" id="UP000234641"/>
    </source>
</evidence>
<comment type="cofactor">
    <cofactor evidence="2">
        <name>[3Fe-4S] cluster</name>
        <dbReference type="ChEBI" id="CHEBI:21137"/>
    </cofactor>
</comment>
<sequence>MNHSAQSTPKTTAPPGRIGLYDPALEHDNCGLALIVRYRGSADHEVVEQALTALRKLEHRGGIGSDEGTGDGAGITLQVPHDYFAEVLAADGIDLPEPGAYAVGIGFFAQDYGRDLKAATPPLSENVSPDLGAGSAAGDETHDDLVARIAAEEGLRVHAVRDVPHDDSVLGDIARSTMPRMRQVFLTCDERYPARDDADLTRRAYIVRKRLDHAGIYFPSLSPATITYKGMLSTGQLSSFYTELRDERLTSRIALVHSRFSTNTFPSWQLAQPFGTIAHNGEINTVRGNRNWMQARESKLASELLVSPVPETARSLDRLCPIVPPGASDSASFNAVVELMVASGRSLPQTMLMMIPEAWENNPGMGEERRAFYEYHSLLMEPWDGPACVAFTDGRLAGAVLDRNGLRPARYVMTEDTVVLASEVGVVDLPESEVVARGRLTPGRMFLVDTESERIISDTEIKNQLATDHPYSDWVDSCSKRLKDLPTRVHVTHPQSSVRRRQRTFGYTEEELRILISPMAETGAEPLGAMGTDTAIAALSQRPRLLFDYFHQNFAQVTNPPLDSIREDIVTSMAAGIGREGNLLEFSKPDSAHILLDQPVIDNDELTAIAHVKGSHLGVENAHPSVILSGLYSVNGGEDAMAERLEALCAEASAAIEAGAVFIILSDRDSTADLAPIPSLLLTSALHHHLVRERSRTRASIIVEAGDVREVHHVATLVSFGASAVNPYLVMESAEALVRSDRIRGISEEAAVANVLTALNKGLLKIMSKMGISTVQSYHGAQTFEALGLSEAFIDKYFTSTPHQLGGRGIREIAAETSARHGDSYRDDHPRPSHRNLNVGGEYQWRREGPEHLFNPETIFKLQHSTSTGRFDIFGQYTAQINEQSRELMTLRGLFDLVPRESGPIDISEVEPAEEIMKRFSTGAMSYGSLSQEAHETLAIAMNRIGGKSNTGEGGEDTERLIDPERRSAIKQIASGRFGVTSHYLTEADDLQIKMAQGAKPGEGGQLPGTKVYPWIAKTRHATPGVGLISPPPHHDIYSIEDLAQLIHDLGRANAKARVHVKLVSAIGVGTVAAGVAKAGADVVLISGHDGGTGASPLNSLKHAGTPWELGLAEAQQTLVLNGLREKVSVQVDGQLKTGRDVIIAALLGAEEFGFATTALVVSGCIMMRVCHKDTCPVGVATQNPKLRERFHGQADHVVNFFTFIAEEVRAYLAALGLRSLDEAIGAVERLSIDEERAAATGLDLDLASILKVPVDLHGSSDVARKCGEPVDRDFADELDLRLLEQARDAISEGTETTITSAIENTDRSAGTLLGHHVTLAHGQAGLPDHTIRLELRGTAGQSLGAYLPQGVSIELHGDANDYVGKGLSGGIVSVRPHAANPTRPEHNVIAGNVLGYGATAGKLFFSGQVGERFLVRNSGAEAVVEGIGDHGLEYMTGGVAVILGGTGRNFAAGMSGGTAYVLDFNPARLNPKERAAGVFRFTGVGVDDMEILERLLREHVEWTASPLAGELLDGLRRGQDVLSRFTKIIPVAYATVKDIQDEFVAAGKAVDSDEAWHTILEATNG</sequence>
<dbReference type="Gene3D" id="2.160.20.60">
    <property type="entry name" value="Glutamate synthase, alpha subunit, C-terminal domain"/>
    <property type="match status" value="1"/>
</dbReference>
<keyword evidence="5" id="KW-0285">Flavoprotein</keyword>
<dbReference type="InterPro" id="IPR029055">
    <property type="entry name" value="Ntn_hydrolases_N"/>
</dbReference>